<feature type="compositionally biased region" description="Low complexity" evidence="1">
    <location>
        <begin position="27"/>
        <end position="53"/>
    </location>
</feature>
<evidence type="ECO:0000313" key="3">
    <source>
        <dbReference type="Proteomes" id="UP000186303"/>
    </source>
</evidence>
<evidence type="ECO:0000313" key="2">
    <source>
        <dbReference type="EMBL" id="SHO77797.1"/>
    </source>
</evidence>
<dbReference type="AlphaFoldDB" id="A0A1M8A642"/>
<feature type="region of interest" description="Disordered" evidence="1">
    <location>
        <begin position="414"/>
        <end position="434"/>
    </location>
</feature>
<dbReference type="VEuPathDB" id="FungiDB:MSYG_2139"/>
<dbReference type="PANTHER" id="PTHR15615:SF36">
    <property type="entry name" value="PHO85 CYCLIN-5"/>
    <property type="match status" value="1"/>
</dbReference>
<dbReference type="Gene3D" id="1.10.472.10">
    <property type="entry name" value="Cyclin-like"/>
    <property type="match status" value="1"/>
</dbReference>
<accession>A0A1M8A642</accession>
<feature type="region of interest" description="Disordered" evidence="1">
    <location>
        <begin position="18"/>
        <end position="127"/>
    </location>
</feature>
<feature type="compositionally biased region" description="Polar residues" evidence="1">
    <location>
        <begin position="112"/>
        <end position="121"/>
    </location>
</feature>
<dbReference type="InterPro" id="IPR013922">
    <property type="entry name" value="Cyclin_PHO80-like"/>
</dbReference>
<dbReference type="OMA" id="DECEQPH"/>
<dbReference type="Proteomes" id="UP000186303">
    <property type="component" value="Chromosome 3"/>
</dbReference>
<proteinExistence type="predicted"/>
<evidence type="ECO:0000256" key="1">
    <source>
        <dbReference type="SAM" id="MobiDB-lite"/>
    </source>
</evidence>
<dbReference type="GO" id="GO:0016538">
    <property type="term" value="F:cyclin-dependent protein serine/threonine kinase regulator activity"/>
    <property type="evidence" value="ECO:0007669"/>
    <property type="project" value="TreeGrafter"/>
</dbReference>
<dbReference type="GO" id="GO:0000307">
    <property type="term" value="C:cyclin-dependent protein kinase holoenzyme complex"/>
    <property type="evidence" value="ECO:0007669"/>
    <property type="project" value="TreeGrafter"/>
</dbReference>
<dbReference type="Pfam" id="PF08613">
    <property type="entry name" value="Cyclin"/>
    <property type="match status" value="1"/>
</dbReference>
<dbReference type="CDD" id="cd20557">
    <property type="entry name" value="CYCLIN_ScPCL1-like"/>
    <property type="match status" value="1"/>
</dbReference>
<dbReference type="GO" id="GO:0019901">
    <property type="term" value="F:protein kinase binding"/>
    <property type="evidence" value="ECO:0007669"/>
    <property type="project" value="InterPro"/>
</dbReference>
<dbReference type="EMBL" id="LT671823">
    <property type="protein sequence ID" value="SHO77797.1"/>
    <property type="molecule type" value="Genomic_DNA"/>
</dbReference>
<keyword evidence="3" id="KW-1185">Reference proteome</keyword>
<reference evidence="3" key="1">
    <citation type="journal article" date="2017" name="Nucleic Acids Res.">
        <title>Proteogenomics produces comprehensive and highly accurate protein-coding gene annotation in a complete genome assembly of Malassezia sympodialis.</title>
        <authorList>
            <person name="Zhu Y."/>
            <person name="Engstroem P.G."/>
            <person name="Tellgren-Roth C."/>
            <person name="Baudo C.D."/>
            <person name="Kennell J.C."/>
            <person name="Sun S."/>
            <person name="Billmyre R.B."/>
            <person name="Schroeder M.S."/>
            <person name="Andersson A."/>
            <person name="Holm T."/>
            <person name="Sigurgeirsson B."/>
            <person name="Wu G."/>
            <person name="Sankaranarayanan S.R."/>
            <person name="Siddharthan R."/>
            <person name="Sanyal K."/>
            <person name="Lundeberg J."/>
            <person name="Nystedt B."/>
            <person name="Boekhout T."/>
            <person name="Dawson T.L. Jr."/>
            <person name="Heitman J."/>
            <person name="Scheynius A."/>
            <person name="Lehtioe J."/>
        </authorList>
    </citation>
    <scope>NUCLEOTIDE SEQUENCE [LARGE SCALE GENOMIC DNA]</scope>
    <source>
        <strain evidence="3">ATCC 42132</strain>
    </source>
</reference>
<dbReference type="PANTHER" id="PTHR15615">
    <property type="match status" value="1"/>
</dbReference>
<organism evidence="2 3">
    <name type="scientific">Malassezia sympodialis (strain ATCC 42132)</name>
    <name type="common">Atopic eczema-associated yeast</name>
    <dbReference type="NCBI Taxonomy" id="1230383"/>
    <lineage>
        <taxon>Eukaryota</taxon>
        <taxon>Fungi</taxon>
        <taxon>Dikarya</taxon>
        <taxon>Basidiomycota</taxon>
        <taxon>Ustilaginomycotina</taxon>
        <taxon>Malasseziomycetes</taxon>
        <taxon>Malasseziales</taxon>
        <taxon>Malasseziaceae</taxon>
        <taxon>Malassezia</taxon>
    </lineage>
</organism>
<gene>
    <name evidence="2" type="ORF">MSYG_2139</name>
</gene>
<protein>
    <submittedName>
        <fullName evidence="2">Similar to S.cerevisiae protein PCL5 (Cyclin)</fullName>
    </submittedName>
</protein>
<dbReference type="STRING" id="1230383.A0A1M8A642"/>
<dbReference type="OrthoDB" id="286814at2759"/>
<feature type="compositionally biased region" description="Polar residues" evidence="1">
    <location>
        <begin position="55"/>
        <end position="74"/>
    </location>
</feature>
<sequence>MLLTNENMYVPWLCSGPGSGSEEALGRSHSSSSHSTFSSASDTSSAVTRTDVSPLSLSGLTSSRETSPAASSGSGKIRRSCETFETDECEQPHHPPGHVVKRCKTDSESPEDITTPTNACGPNTKLERRPLGKSDTCPLLRMSRTRAVEILVDAAVSTISSIWGRFSRESRAPDQISANRLCPNNTLPLSLFVREILRRSRTSCSTLQAALLYCSRCKNVVHDSVDRITQASPSEVVHWLSQTEVMTRSPTNLGSSTPALPSLSPPCAELLTSSESMTAAGSSHSSMRASSPLLCGRRMFLAAIVVASKFLQDRTYSNRTWAKISGLPPREIEQLERVFLHTIQYDLYVEEAQWNAWTRDLSLQRLHSKLPCMLNESDGAHEQASMKSSVIPSRLHRATSENVLGQAYQFDSSLHDPQLPSRPRQGWARHGSSI</sequence>
<name>A0A1M8A642_MALS4</name>
<dbReference type="GO" id="GO:0005634">
    <property type="term" value="C:nucleus"/>
    <property type="evidence" value="ECO:0007669"/>
    <property type="project" value="TreeGrafter"/>
</dbReference>